<dbReference type="Proteomes" id="UP000236311">
    <property type="component" value="Unassembled WGS sequence"/>
</dbReference>
<keyword evidence="1 3" id="KW-0560">Oxidoreductase</keyword>
<sequence>MRYKVLQDTDLKVSDVCLGTVKYGVEMAEKQAGEQLERFLDLGGNFIDTAHVYGDWTPGERAKSEHVIGRWLKRSGRRGDIIISTKGCHPAMEATSVPRVTPECIVEDLDESLQALQTEYVDLYFLHRDDVTVPVAELLGTLEEQRRRGKIRWYGCSNWTLSRLTEADECAKAQGIPGFVCNQLMWSLAAINREGVPDRTLVLMDDDTWQYHRRTGKSAMAYTSMAQGYLSKRIRGEEIGPQLRVQYENEQNEQILRLLKDWGLPVSELSLAYLMRQAFPTVPIVTFRTEEQLQEGMRSADMTVPAELMEALDIIKEYGNGQK</sequence>
<dbReference type="GO" id="GO:0016491">
    <property type="term" value="F:oxidoreductase activity"/>
    <property type="evidence" value="ECO:0007669"/>
    <property type="project" value="UniProtKB-KW"/>
</dbReference>
<dbReference type="InterPro" id="IPR050523">
    <property type="entry name" value="AKR_Detox_Biosynth"/>
</dbReference>
<dbReference type="RefSeq" id="WP_103240051.1">
    <property type="nucleotide sequence ID" value="NZ_CANRXC010000017.1"/>
</dbReference>
<gene>
    <name evidence="3" type="primary">yhdN_3</name>
    <name evidence="3" type="ORF">AMURIS_02689</name>
</gene>
<keyword evidence="4" id="KW-1185">Reference proteome</keyword>
<evidence type="ECO:0000313" key="3">
    <source>
        <dbReference type="EMBL" id="SOY29968.1"/>
    </source>
</evidence>
<dbReference type="EC" id="1.1.1.-" evidence="3"/>
<protein>
    <submittedName>
        <fullName evidence="3">General stress protein 69</fullName>
        <ecNumber evidence="3">1.1.1.-</ecNumber>
    </submittedName>
</protein>
<dbReference type="OrthoDB" id="9804790at2"/>
<dbReference type="InterPro" id="IPR023210">
    <property type="entry name" value="NADP_OxRdtase_dom"/>
</dbReference>
<reference evidence="3 4" key="1">
    <citation type="submission" date="2018-01" db="EMBL/GenBank/DDBJ databases">
        <authorList>
            <person name="Gaut B.S."/>
            <person name="Morton B.R."/>
            <person name="Clegg M.T."/>
            <person name="Duvall M.R."/>
        </authorList>
    </citation>
    <scope>NUCLEOTIDE SEQUENCE [LARGE SCALE GENOMIC DNA]</scope>
    <source>
        <strain evidence="3">GP69</strain>
    </source>
</reference>
<dbReference type="CDD" id="cd19082">
    <property type="entry name" value="AKR_AKR10A1_2"/>
    <property type="match status" value="1"/>
</dbReference>
<dbReference type="PANTHER" id="PTHR43364">
    <property type="entry name" value="NADH-SPECIFIC METHYLGLYOXAL REDUCTASE-RELATED"/>
    <property type="match status" value="1"/>
</dbReference>
<dbReference type="PANTHER" id="PTHR43364:SF4">
    <property type="entry name" value="NAD(P)-LINKED OXIDOREDUCTASE SUPERFAMILY PROTEIN"/>
    <property type="match status" value="1"/>
</dbReference>
<dbReference type="GO" id="GO:0005829">
    <property type="term" value="C:cytosol"/>
    <property type="evidence" value="ECO:0007669"/>
    <property type="project" value="TreeGrafter"/>
</dbReference>
<feature type="domain" description="NADP-dependent oxidoreductase" evidence="2">
    <location>
        <begin position="16"/>
        <end position="316"/>
    </location>
</feature>
<dbReference type="Pfam" id="PF00248">
    <property type="entry name" value="Aldo_ket_red"/>
    <property type="match status" value="1"/>
</dbReference>
<evidence type="ECO:0000313" key="4">
    <source>
        <dbReference type="Proteomes" id="UP000236311"/>
    </source>
</evidence>
<accession>A0A2K4ZHL6</accession>
<dbReference type="InterPro" id="IPR036812">
    <property type="entry name" value="NAD(P)_OxRdtase_dom_sf"/>
</dbReference>
<dbReference type="EMBL" id="OFSM01000013">
    <property type="protein sequence ID" value="SOY29968.1"/>
    <property type="molecule type" value="Genomic_DNA"/>
</dbReference>
<proteinExistence type="predicted"/>
<evidence type="ECO:0000259" key="2">
    <source>
        <dbReference type="Pfam" id="PF00248"/>
    </source>
</evidence>
<dbReference type="SUPFAM" id="SSF51430">
    <property type="entry name" value="NAD(P)-linked oxidoreductase"/>
    <property type="match status" value="1"/>
</dbReference>
<dbReference type="AlphaFoldDB" id="A0A2K4ZHL6"/>
<name>A0A2K4ZHL6_9FIRM</name>
<evidence type="ECO:0000256" key="1">
    <source>
        <dbReference type="ARBA" id="ARBA00023002"/>
    </source>
</evidence>
<dbReference type="Gene3D" id="3.20.20.100">
    <property type="entry name" value="NADP-dependent oxidoreductase domain"/>
    <property type="match status" value="1"/>
</dbReference>
<organism evidence="3 4">
    <name type="scientific">Acetatifactor muris</name>
    <dbReference type="NCBI Taxonomy" id="879566"/>
    <lineage>
        <taxon>Bacteria</taxon>
        <taxon>Bacillati</taxon>
        <taxon>Bacillota</taxon>
        <taxon>Clostridia</taxon>
        <taxon>Lachnospirales</taxon>
        <taxon>Lachnospiraceae</taxon>
        <taxon>Acetatifactor</taxon>
    </lineage>
</organism>